<organism evidence="1">
    <name type="scientific">marine metagenome</name>
    <dbReference type="NCBI Taxonomy" id="408172"/>
    <lineage>
        <taxon>unclassified sequences</taxon>
        <taxon>metagenomes</taxon>
        <taxon>ecological metagenomes</taxon>
    </lineage>
</organism>
<dbReference type="SUPFAM" id="SSF48452">
    <property type="entry name" value="TPR-like"/>
    <property type="match status" value="1"/>
</dbReference>
<protein>
    <submittedName>
        <fullName evidence="1">Uncharacterized protein</fullName>
    </submittedName>
</protein>
<sequence>MTIFTAIALAGGAITNPNLGEIGFDQFRQSINRQIKEHLKYVHEDPLDAVEYFKLGLAYMAIGQHQLEIDSYLEAIRLQSNYAKAHFNLAMAYDILRDAKGAINHAKKAEILYTKQRKHRQVRKVRRQLNIFNQKYKIILKNKL</sequence>
<dbReference type="Pfam" id="PF13181">
    <property type="entry name" value="TPR_8"/>
    <property type="match status" value="1"/>
</dbReference>
<dbReference type="AlphaFoldDB" id="A0A383A9H4"/>
<dbReference type="Gene3D" id="1.25.40.10">
    <property type="entry name" value="Tetratricopeptide repeat domain"/>
    <property type="match status" value="1"/>
</dbReference>
<dbReference type="InterPro" id="IPR011990">
    <property type="entry name" value="TPR-like_helical_dom_sf"/>
</dbReference>
<evidence type="ECO:0000313" key="1">
    <source>
        <dbReference type="EMBL" id="SVE03718.1"/>
    </source>
</evidence>
<proteinExistence type="predicted"/>
<dbReference type="EMBL" id="UINC01189842">
    <property type="protein sequence ID" value="SVE03718.1"/>
    <property type="molecule type" value="Genomic_DNA"/>
</dbReference>
<gene>
    <name evidence="1" type="ORF">METZ01_LOCUS456572</name>
</gene>
<accession>A0A383A9H4</accession>
<name>A0A383A9H4_9ZZZZ</name>
<dbReference type="InterPro" id="IPR019734">
    <property type="entry name" value="TPR_rpt"/>
</dbReference>
<dbReference type="SMART" id="SM00028">
    <property type="entry name" value="TPR"/>
    <property type="match status" value="2"/>
</dbReference>
<reference evidence="1" key="1">
    <citation type="submission" date="2018-05" db="EMBL/GenBank/DDBJ databases">
        <authorList>
            <person name="Lanie J.A."/>
            <person name="Ng W.-L."/>
            <person name="Kazmierczak K.M."/>
            <person name="Andrzejewski T.M."/>
            <person name="Davidsen T.M."/>
            <person name="Wayne K.J."/>
            <person name="Tettelin H."/>
            <person name="Glass J.I."/>
            <person name="Rusch D."/>
            <person name="Podicherti R."/>
            <person name="Tsui H.-C.T."/>
            <person name="Winkler M.E."/>
        </authorList>
    </citation>
    <scope>NUCLEOTIDE SEQUENCE</scope>
</reference>
<dbReference type="PROSITE" id="PS50005">
    <property type="entry name" value="TPR"/>
    <property type="match status" value="1"/>
</dbReference>